<accession>T1GJ74</accession>
<dbReference type="EnsemblMetazoa" id="MESCA003518-RA">
    <property type="protein sequence ID" value="MESCA003518-PA"/>
    <property type="gene ID" value="MESCA003518"/>
</dbReference>
<dbReference type="STRING" id="36166.T1GJ74"/>
<proteinExistence type="predicted"/>
<dbReference type="HOGENOM" id="CLU_2545197_0_0_1"/>
<reference evidence="2" key="1">
    <citation type="submission" date="2013-02" db="EMBL/GenBank/DDBJ databases">
        <authorList>
            <person name="Hughes D."/>
        </authorList>
    </citation>
    <scope>NUCLEOTIDE SEQUENCE</scope>
    <source>
        <strain>Durham</strain>
        <strain evidence="2">NC isolate 2 -- Noor lab</strain>
    </source>
</reference>
<dbReference type="EMBL" id="CAQQ02090723">
    <property type="status" value="NOT_ANNOTATED_CDS"/>
    <property type="molecule type" value="Genomic_DNA"/>
</dbReference>
<dbReference type="AlphaFoldDB" id="T1GJ74"/>
<evidence type="ECO:0000313" key="2">
    <source>
        <dbReference type="Proteomes" id="UP000015102"/>
    </source>
</evidence>
<organism evidence="1 2">
    <name type="scientific">Megaselia scalaris</name>
    <name type="common">Humpbacked fly</name>
    <name type="synonym">Phora scalaris</name>
    <dbReference type="NCBI Taxonomy" id="36166"/>
    <lineage>
        <taxon>Eukaryota</taxon>
        <taxon>Metazoa</taxon>
        <taxon>Ecdysozoa</taxon>
        <taxon>Arthropoda</taxon>
        <taxon>Hexapoda</taxon>
        <taxon>Insecta</taxon>
        <taxon>Pterygota</taxon>
        <taxon>Neoptera</taxon>
        <taxon>Endopterygota</taxon>
        <taxon>Diptera</taxon>
        <taxon>Brachycera</taxon>
        <taxon>Muscomorpha</taxon>
        <taxon>Platypezoidea</taxon>
        <taxon>Phoridae</taxon>
        <taxon>Megaseliini</taxon>
        <taxon>Megaselia</taxon>
    </lineage>
</organism>
<dbReference type="Proteomes" id="UP000015102">
    <property type="component" value="Unassembled WGS sequence"/>
</dbReference>
<reference evidence="1" key="2">
    <citation type="submission" date="2015-06" db="UniProtKB">
        <authorList>
            <consortium name="EnsemblMetazoa"/>
        </authorList>
    </citation>
    <scope>IDENTIFICATION</scope>
</reference>
<keyword evidence="2" id="KW-1185">Reference proteome</keyword>
<name>T1GJ74_MEGSC</name>
<evidence type="ECO:0000313" key="1">
    <source>
        <dbReference type="EnsemblMetazoa" id="MESCA003518-PA"/>
    </source>
</evidence>
<protein>
    <submittedName>
        <fullName evidence="1">Uncharacterized protein</fullName>
    </submittedName>
</protein>
<sequence>MIKQIFQFNLNKLFFVVVIMLIFQRINSDVAKSSISNIQNQITSSQSHFITKNSTRIIAQKGGLAILPCLLNKVPQQQYFTYF</sequence>